<dbReference type="Proteomes" id="UP001059912">
    <property type="component" value="Chromosome 2"/>
</dbReference>
<dbReference type="RefSeq" id="WP_255904445.1">
    <property type="nucleotide sequence ID" value="NZ_CP050471.1"/>
</dbReference>
<protein>
    <submittedName>
        <fullName evidence="1">Uncharacterized protein</fullName>
    </submittedName>
</protein>
<evidence type="ECO:0000313" key="1">
    <source>
        <dbReference type="EMBL" id="UTZ33659.1"/>
    </source>
</evidence>
<name>A0ABY5ILF0_9VIBR</name>
<organism evidence="1 2">
    <name type="scientific">Vibrio campbellii</name>
    <dbReference type="NCBI Taxonomy" id="680"/>
    <lineage>
        <taxon>Bacteria</taxon>
        <taxon>Pseudomonadati</taxon>
        <taxon>Pseudomonadota</taxon>
        <taxon>Gammaproteobacteria</taxon>
        <taxon>Vibrionales</taxon>
        <taxon>Vibrionaceae</taxon>
        <taxon>Vibrio</taxon>
    </lineage>
</organism>
<keyword evidence="2" id="KW-1185">Reference proteome</keyword>
<evidence type="ECO:0000313" key="2">
    <source>
        <dbReference type="Proteomes" id="UP001059912"/>
    </source>
</evidence>
<proteinExistence type="predicted"/>
<dbReference type="EMBL" id="CP050471">
    <property type="protein sequence ID" value="UTZ33659.1"/>
    <property type="molecule type" value="Genomic_DNA"/>
</dbReference>
<accession>A0ABY5ILF0</accession>
<gene>
    <name evidence="1" type="ORF">HB762_20520</name>
</gene>
<sequence>MSMINIILPHDFKGPSEGNLKLCQLFIDSLISSNATRVKFSIDHQSQAVYSNESSLKEVINLIYKTGSLEKFYHQFLTLLHKNSEGQRVLRLLNGERGLEYLVNCKSPLPDLSLEIQLFS</sequence>
<reference evidence="1" key="1">
    <citation type="submission" date="2020-03" db="EMBL/GenBank/DDBJ databases">
        <title>Five strains of Vibrio campbellii isolated from Mariana Trench.</title>
        <authorList>
            <person name="Liang J."/>
            <person name="Zhang X.-H."/>
        </authorList>
    </citation>
    <scope>NUCLEOTIDE SEQUENCE</scope>
    <source>
        <strain evidence="1">LJC013</strain>
    </source>
</reference>